<evidence type="ECO:0000313" key="1">
    <source>
        <dbReference type="EMBL" id="ABO45407.1"/>
    </source>
</evidence>
<keyword evidence="1" id="KW-0418">Kinase</keyword>
<dbReference type="KEGG" id="vg:4960841"/>
<protein>
    <submittedName>
        <fullName evidence="1">Putative guanylate kinase</fullName>
    </submittedName>
</protein>
<dbReference type="GO" id="GO:0016301">
    <property type="term" value="F:kinase activity"/>
    <property type="evidence" value="ECO:0007669"/>
    <property type="project" value="UniProtKB-KW"/>
</dbReference>
<sequence>MSSYYRVFVGGPSAVGKTTLLNYIYERYEDARVSDMSFETLQDGKKTAKEIAEELATKRNEDLIYEHSPLCMKLYQLIFKYKKNLRKKSNDTIVDFWNECLNVSTTPIYDNIFIIIDTTEFLKKRFYNRSYNNIDWLDDMYLYLQTIAYVSLMRKRHLYQGCRFVVIYDPNETSPNCLFGIRDALNLKNIIDSYFVPGVDFKFPYELNKKRIAEEIMMHHTLSLRGRTNLVLFKS</sequence>
<evidence type="ECO:0000313" key="2">
    <source>
        <dbReference type="Proteomes" id="UP000203733"/>
    </source>
</evidence>
<dbReference type="InterPro" id="IPR027417">
    <property type="entry name" value="P-loop_NTPase"/>
</dbReference>
<proteinExistence type="predicted"/>
<dbReference type="EMBL" id="EF203088">
    <property type="protein sequence ID" value="ABO45407.1"/>
    <property type="molecule type" value="Genomic_DNA"/>
</dbReference>
<dbReference type="Proteomes" id="UP000203733">
    <property type="component" value="Segment"/>
</dbReference>
<name>A4L237_9VIRU</name>
<dbReference type="RefSeq" id="YP_001111341.1">
    <property type="nucleotide sequence ID" value="NC_009240.1"/>
</dbReference>
<accession>A4L237</accession>
<dbReference type="SUPFAM" id="SSF52540">
    <property type="entry name" value="P-loop containing nucleoside triphosphate hydrolases"/>
    <property type="match status" value="1"/>
</dbReference>
<keyword evidence="2" id="KW-1185">Reference proteome</keyword>
<reference evidence="1 2" key="1">
    <citation type="journal article" date="2007" name="J. Virol.">
        <title>The genome of Gryllus bimaculatus nudivirus indicates an ancient diversification of baculovirus-related nonoccluded nudiviruses of insects.</title>
        <authorList>
            <person name="Wang Y."/>
            <person name="Kleespies R.G."/>
            <person name="Huger A.M."/>
            <person name="Jehle J.A."/>
        </authorList>
    </citation>
    <scope>NUCLEOTIDE SEQUENCE [LARGE SCALE GENOMIC DNA]</scope>
</reference>
<dbReference type="Gene3D" id="3.40.50.300">
    <property type="entry name" value="P-loop containing nucleotide triphosphate hydrolases"/>
    <property type="match status" value="1"/>
</dbReference>
<gene>
    <name evidence="1" type="primary">gk</name>
</gene>
<dbReference type="GeneID" id="4960841"/>
<organism evidence="1 2">
    <name type="scientific">Gryllus bimaculatus nudivirus</name>
    <dbReference type="NCBI Taxonomy" id="432587"/>
    <lineage>
        <taxon>Viruses</taxon>
        <taxon>Viruses incertae sedis</taxon>
        <taxon>Naldaviricetes</taxon>
        <taxon>Lefavirales</taxon>
        <taxon>Nudiviridae</taxon>
        <taxon>Alphanudivirus</taxon>
        <taxon>Alphanudivirus grybimaculati</taxon>
    </lineage>
</organism>
<keyword evidence="1" id="KW-0808">Transferase</keyword>